<keyword evidence="2" id="KW-1185">Reference proteome</keyword>
<accession>A0A1Y2KXV8</accession>
<dbReference type="SUPFAM" id="SSF51182">
    <property type="entry name" value="RmlC-like cupins"/>
    <property type="match status" value="1"/>
</dbReference>
<protein>
    <recommendedName>
        <fullName evidence="3">HutD-family protein</fullName>
    </recommendedName>
</protein>
<sequence>MRILRAQDYRRMPWKNGGGETAEIAVFPAGAGLEDFVWRISMATVASDGPFSSFSGIDRTLSILQGAGMMLTIGDEGPVTLTPGAQPFAFPADVATSAILINDVITDLNVMTRRTKCDHRVTRHRFSGKCQLETVASGIRILLCQSPVTIACGADGNYAMGAYDALISDEGSLRMVMEGGGPSVVYEIILTPQD</sequence>
<evidence type="ECO:0008006" key="3">
    <source>
        <dbReference type="Google" id="ProtNLM"/>
    </source>
</evidence>
<evidence type="ECO:0000313" key="1">
    <source>
        <dbReference type="EMBL" id="OSQ36811.1"/>
    </source>
</evidence>
<dbReference type="InterPro" id="IPR011051">
    <property type="entry name" value="RmlC_Cupin_sf"/>
</dbReference>
<dbReference type="OrthoDB" id="9800082at2"/>
<evidence type="ECO:0000313" key="2">
    <source>
        <dbReference type="Proteomes" id="UP000193391"/>
    </source>
</evidence>
<dbReference type="STRING" id="1293891.TMES_17060"/>
<dbReference type="PANTHER" id="PTHR37943:SF1">
    <property type="entry name" value="PROTEIN VES"/>
    <property type="match status" value="1"/>
</dbReference>
<dbReference type="AlphaFoldDB" id="A0A1Y2KXV8"/>
<dbReference type="Proteomes" id="UP000193391">
    <property type="component" value="Unassembled WGS sequence"/>
</dbReference>
<comment type="caution">
    <text evidence="1">The sequence shown here is derived from an EMBL/GenBank/DDBJ whole genome shotgun (WGS) entry which is preliminary data.</text>
</comment>
<dbReference type="EMBL" id="JFKA01000009">
    <property type="protein sequence ID" value="OSQ36811.1"/>
    <property type="molecule type" value="Genomic_DNA"/>
</dbReference>
<dbReference type="InterPro" id="IPR014710">
    <property type="entry name" value="RmlC-like_jellyroll"/>
</dbReference>
<dbReference type="InterPro" id="IPR010282">
    <property type="entry name" value="Uncharacterised_HutD/Ves"/>
</dbReference>
<gene>
    <name evidence="1" type="ORF">TMES_17060</name>
</gene>
<organism evidence="1 2">
    <name type="scientific">Thalassospira mesophila</name>
    <dbReference type="NCBI Taxonomy" id="1293891"/>
    <lineage>
        <taxon>Bacteria</taxon>
        <taxon>Pseudomonadati</taxon>
        <taxon>Pseudomonadota</taxon>
        <taxon>Alphaproteobacteria</taxon>
        <taxon>Rhodospirillales</taxon>
        <taxon>Thalassospiraceae</taxon>
        <taxon>Thalassospira</taxon>
    </lineage>
</organism>
<dbReference type="Gene3D" id="2.60.120.10">
    <property type="entry name" value="Jelly Rolls"/>
    <property type="match status" value="1"/>
</dbReference>
<proteinExistence type="predicted"/>
<dbReference type="PANTHER" id="PTHR37943">
    <property type="entry name" value="PROTEIN VES"/>
    <property type="match status" value="1"/>
</dbReference>
<dbReference type="CDD" id="cd20293">
    <property type="entry name" value="cupin_HutD_N"/>
    <property type="match status" value="1"/>
</dbReference>
<name>A0A1Y2KXV8_9PROT</name>
<dbReference type="Pfam" id="PF05962">
    <property type="entry name" value="HutD"/>
    <property type="match status" value="1"/>
</dbReference>
<reference evidence="1 2" key="1">
    <citation type="submission" date="2014-03" db="EMBL/GenBank/DDBJ databases">
        <title>The draft genome sequence of Thalassospira mesophila JCM 18969.</title>
        <authorList>
            <person name="Lai Q."/>
            <person name="Shao Z."/>
        </authorList>
    </citation>
    <scope>NUCLEOTIDE SEQUENCE [LARGE SCALE GENOMIC DNA]</scope>
    <source>
        <strain evidence="1 2">JCM 18969</strain>
    </source>
</reference>